<dbReference type="InterPro" id="IPR010918">
    <property type="entry name" value="PurM-like_C_dom"/>
</dbReference>
<dbReference type="Pfam" id="PF02769">
    <property type="entry name" value="AIRS_C"/>
    <property type="match status" value="1"/>
</dbReference>
<reference evidence="4" key="1">
    <citation type="journal article" date="2020" name="Nature">
        <title>Giant virus diversity and host interactions through global metagenomics.</title>
        <authorList>
            <person name="Schulz F."/>
            <person name="Roux S."/>
            <person name="Paez-Espino D."/>
            <person name="Jungbluth S."/>
            <person name="Walsh D.A."/>
            <person name="Denef V.J."/>
            <person name="McMahon K.D."/>
            <person name="Konstantinidis K.T."/>
            <person name="Eloe-Fadrosh E.A."/>
            <person name="Kyrpides N.C."/>
            <person name="Woyke T."/>
        </authorList>
    </citation>
    <scope>NUCLEOTIDE SEQUENCE</scope>
    <source>
        <strain evidence="4">GVMAG-S-ERX555907-94</strain>
    </source>
</reference>
<protein>
    <submittedName>
        <fullName evidence="4">Uncharacterized protein</fullName>
    </submittedName>
</protein>
<dbReference type="InterPro" id="IPR036921">
    <property type="entry name" value="PurM-like_N_sf"/>
</dbReference>
<organism evidence="4">
    <name type="scientific">viral metagenome</name>
    <dbReference type="NCBI Taxonomy" id="1070528"/>
    <lineage>
        <taxon>unclassified sequences</taxon>
        <taxon>metagenomes</taxon>
        <taxon>organismal metagenomes</taxon>
    </lineage>
</organism>
<dbReference type="PANTHER" id="PTHR43555:SF1">
    <property type="entry name" value="PHOSPHORIBOSYLFORMYLGLYCINAMIDINE SYNTHASE SUBUNIT PURL"/>
    <property type="match status" value="1"/>
</dbReference>
<evidence type="ECO:0000259" key="3">
    <source>
        <dbReference type="Pfam" id="PF02769"/>
    </source>
</evidence>
<dbReference type="AlphaFoldDB" id="A0A6C0L1C1"/>
<evidence type="ECO:0000256" key="1">
    <source>
        <dbReference type="ARBA" id="ARBA00022490"/>
    </source>
</evidence>
<dbReference type="SUPFAM" id="SSF55326">
    <property type="entry name" value="PurM N-terminal domain-like"/>
    <property type="match status" value="2"/>
</dbReference>
<dbReference type="Pfam" id="PF13507">
    <property type="entry name" value="GATase_5"/>
    <property type="match status" value="1"/>
</dbReference>
<sequence>MKIGVVRYPGTNCFNDTVRFFGEGNCIELPWNGFTLTSDIPKHLDLLIIPGGFAFGDRYYEKATENYEYSPGKMAMKSKIQKHILKFHENGVPILGICNGFQILTKMGLLPGQLIKNKSQCFQSKLVDLKYSFDGIQGSTKMYVANNYGNYQNLNVDENDVFLKYTNFDNGSVSQIAGIMNKERNVFGMMPHPERNSDFKSILLRNIFQINDISNQINQLLHSEHISYKSTKHYLKTLYTQGDHVIQGPGENAGIVDIGDGYCIAIRIESHNHPTYNNAFEGAATGVGGIIRDIICMGSKPIALLDFLRFGTDNNSDKLLNQAIQGISYYGNTIGIPNVGGSLHRSSIYDKNPLVNVACLGIVKKENIIYGHALHEGSFLVLCGAKTGNEGVDSAVMASQQLTDCKQDNIQKADAYLENLLLDAFVEISDRKLAEGCQDLGAGGILCATTEVIQRGRKITNRNLGCSIFLDEIPLKSDIDNYSILASETQERMLLVSNPENYREISTILKKWGLEYKIIGRVNHSGSYDVYTSSHESKLVYTEYFSDFKEEELKLPLTYNDNTYNIEKIKDMSLWEKYDHTIGCRTIKGPDKAGSYSILDIYEINKKLIITWSNNVESCHSKLIELNAKPLGIVNCLNFGDPLTCIGDFKNHIDLMNDQCSELNIPVLGGNVSMYNSTNNIDIPSTVVIVMIGIC</sequence>
<name>A0A6C0L1C1_9ZZZZ</name>
<dbReference type="GO" id="GO:0004642">
    <property type="term" value="F:phosphoribosylformylglycinamidine synthase activity"/>
    <property type="evidence" value="ECO:0007669"/>
    <property type="project" value="InterPro"/>
</dbReference>
<dbReference type="InterPro" id="IPR010074">
    <property type="entry name" value="PRibForGlyAmidine_synth_PurL"/>
</dbReference>
<dbReference type="SUPFAM" id="SSF56042">
    <property type="entry name" value="PurM C-terminal domain-like"/>
    <property type="match status" value="1"/>
</dbReference>
<dbReference type="InterPro" id="IPR036676">
    <property type="entry name" value="PurM-like_C_sf"/>
</dbReference>
<dbReference type="InterPro" id="IPR016188">
    <property type="entry name" value="PurM-like_N"/>
</dbReference>
<proteinExistence type="predicted"/>
<dbReference type="Gene3D" id="3.90.650.10">
    <property type="entry name" value="PurM-like C-terminal domain"/>
    <property type="match status" value="1"/>
</dbReference>
<keyword evidence="1" id="KW-0963">Cytoplasm</keyword>
<dbReference type="Pfam" id="PF00586">
    <property type="entry name" value="AIRS"/>
    <property type="match status" value="2"/>
</dbReference>
<dbReference type="EMBL" id="MN741026">
    <property type="protein sequence ID" value="QHU23281.1"/>
    <property type="molecule type" value="Genomic_DNA"/>
</dbReference>
<dbReference type="SMART" id="SM01211">
    <property type="entry name" value="GATase_5"/>
    <property type="match status" value="1"/>
</dbReference>
<dbReference type="PANTHER" id="PTHR43555">
    <property type="entry name" value="PHOSPHORIBOSYLFORMYLGLYCINAMIDINE SYNTHASE SUBUNIT PURL"/>
    <property type="match status" value="1"/>
</dbReference>
<evidence type="ECO:0000259" key="2">
    <source>
        <dbReference type="Pfam" id="PF00586"/>
    </source>
</evidence>
<feature type="domain" description="PurM-like C-terminal" evidence="3">
    <location>
        <begin position="387"/>
        <end position="530"/>
    </location>
</feature>
<dbReference type="SUPFAM" id="SSF52317">
    <property type="entry name" value="Class I glutamine amidotransferase-like"/>
    <property type="match status" value="1"/>
</dbReference>
<accession>A0A6C0L1C1</accession>
<dbReference type="GO" id="GO:0006189">
    <property type="term" value="P:'de novo' IMP biosynthetic process"/>
    <property type="evidence" value="ECO:0007669"/>
    <property type="project" value="InterPro"/>
</dbReference>
<dbReference type="PROSITE" id="PS51273">
    <property type="entry name" value="GATASE_TYPE_1"/>
    <property type="match status" value="1"/>
</dbReference>
<feature type="domain" description="PurM-like N-terminal" evidence="2">
    <location>
        <begin position="623"/>
        <end position="694"/>
    </location>
</feature>
<evidence type="ECO:0000313" key="4">
    <source>
        <dbReference type="EMBL" id="QHU23281.1"/>
    </source>
</evidence>
<feature type="domain" description="PurM-like N-terminal" evidence="2">
    <location>
        <begin position="250"/>
        <end position="363"/>
    </location>
</feature>
<dbReference type="InterPro" id="IPR029062">
    <property type="entry name" value="Class_I_gatase-like"/>
</dbReference>
<dbReference type="Gene3D" id="3.30.1330.10">
    <property type="entry name" value="PurM-like, N-terminal domain"/>
    <property type="match status" value="2"/>
</dbReference>
<dbReference type="Gene3D" id="3.40.50.880">
    <property type="match status" value="1"/>
</dbReference>